<dbReference type="InterPro" id="IPR027417">
    <property type="entry name" value="P-loop_NTPase"/>
</dbReference>
<dbReference type="EMBL" id="PEYW01000019">
    <property type="protein sequence ID" value="PIS20897.1"/>
    <property type="molecule type" value="Genomic_DNA"/>
</dbReference>
<dbReference type="CDD" id="cd03255">
    <property type="entry name" value="ABC_MJ0796_LolCDE_FtsE"/>
    <property type="match status" value="1"/>
</dbReference>
<feature type="domain" description="ABC transporter" evidence="5">
    <location>
        <begin position="3"/>
        <end position="218"/>
    </location>
</feature>
<comment type="similarity">
    <text evidence="1">Belongs to the ABC transporter superfamily.</text>
</comment>
<evidence type="ECO:0000313" key="6">
    <source>
        <dbReference type="EMBL" id="PIS20897.1"/>
    </source>
</evidence>
<dbReference type="AlphaFoldDB" id="A0A2H0X7I6"/>
<keyword evidence="4 6" id="KW-0067">ATP-binding</keyword>
<sequence>MVVKTSQLSKIYHLDGVEVRALVEVNMEIKEGEFIAIMGPSGSGKSTLLNLLGCLDTASIGEYWLDGVKVDKTINLANIRNQKIGFVFQSFNLLSRCDALHNVELPMMYAGVTSKNRQRKATELLEQVGIGNRLHHLPNQLSGGEKQRVAIARALANDPPLILADEPTGNLDSISGQNIMEILQNLNNQGRTIAMVTHDPNLGERADRIIKLMDGRIVS</sequence>
<dbReference type="SUPFAM" id="SSF52540">
    <property type="entry name" value="P-loop containing nucleoside triphosphate hydrolases"/>
    <property type="match status" value="1"/>
</dbReference>
<dbReference type="InterPro" id="IPR017871">
    <property type="entry name" value="ABC_transporter-like_CS"/>
</dbReference>
<evidence type="ECO:0000259" key="5">
    <source>
        <dbReference type="PROSITE" id="PS50893"/>
    </source>
</evidence>
<organism evidence="6 7">
    <name type="scientific">candidate division WWE3 bacterium CG08_land_8_20_14_0_20_43_13</name>
    <dbReference type="NCBI Taxonomy" id="1975087"/>
    <lineage>
        <taxon>Bacteria</taxon>
        <taxon>Katanobacteria</taxon>
    </lineage>
</organism>
<dbReference type="Proteomes" id="UP000231414">
    <property type="component" value="Unassembled WGS sequence"/>
</dbReference>
<dbReference type="GO" id="GO:0022857">
    <property type="term" value="F:transmembrane transporter activity"/>
    <property type="evidence" value="ECO:0007669"/>
    <property type="project" value="UniProtKB-ARBA"/>
</dbReference>
<comment type="caution">
    <text evidence="6">The sequence shown here is derived from an EMBL/GenBank/DDBJ whole genome shotgun (WGS) entry which is preliminary data.</text>
</comment>
<dbReference type="PROSITE" id="PS50893">
    <property type="entry name" value="ABC_TRANSPORTER_2"/>
    <property type="match status" value="1"/>
</dbReference>
<dbReference type="PROSITE" id="PS00211">
    <property type="entry name" value="ABC_TRANSPORTER_1"/>
    <property type="match status" value="1"/>
</dbReference>
<gene>
    <name evidence="6" type="ORF">COT52_01365</name>
</gene>
<name>A0A2H0X7I6_UNCKA</name>
<dbReference type="Pfam" id="PF00005">
    <property type="entry name" value="ABC_tran"/>
    <property type="match status" value="1"/>
</dbReference>
<dbReference type="PANTHER" id="PTHR42798">
    <property type="entry name" value="LIPOPROTEIN-RELEASING SYSTEM ATP-BINDING PROTEIN LOLD"/>
    <property type="match status" value="1"/>
</dbReference>
<evidence type="ECO:0000256" key="1">
    <source>
        <dbReference type="ARBA" id="ARBA00005417"/>
    </source>
</evidence>
<dbReference type="GO" id="GO:0016887">
    <property type="term" value="F:ATP hydrolysis activity"/>
    <property type="evidence" value="ECO:0007669"/>
    <property type="project" value="InterPro"/>
</dbReference>
<evidence type="ECO:0000256" key="4">
    <source>
        <dbReference type="ARBA" id="ARBA00022840"/>
    </source>
</evidence>
<dbReference type="GO" id="GO:0005524">
    <property type="term" value="F:ATP binding"/>
    <property type="evidence" value="ECO:0007669"/>
    <property type="project" value="UniProtKB-KW"/>
</dbReference>
<protein>
    <submittedName>
        <fullName evidence="6">Macrolide ABC transporter ATP-binding protein</fullName>
    </submittedName>
</protein>
<dbReference type="InterPro" id="IPR003439">
    <property type="entry name" value="ABC_transporter-like_ATP-bd"/>
</dbReference>
<dbReference type="FunFam" id="3.40.50.300:FF:000032">
    <property type="entry name" value="Export ABC transporter ATP-binding protein"/>
    <property type="match status" value="1"/>
</dbReference>
<dbReference type="Gene3D" id="3.40.50.300">
    <property type="entry name" value="P-loop containing nucleotide triphosphate hydrolases"/>
    <property type="match status" value="1"/>
</dbReference>
<dbReference type="PANTHER" id="PTHR42798:SF6">
    <property type="entry name" value="CELL DIVISION ATP-BINDING PROTEIN FTSE"/>
    <property type="match status" value="1"/>
</dbReference>
<evidence type="ECO:0000313" key="7">
    <source>
        <dbReference type="Proteomes" id="UP000231414"/>
    </source>
</evidence>
<proteinExistence type="inferred from homology"/>
<dbReference type="InterPro" id="IPR003593">
    <property type="entry name" value="AAA+_ATPase"/>
</dbReference>
<dbReference type="InterPro" id="IPR017911">
    <property type="entry name" value="MacB-like_ATP-bd"/>
</dbReference>
<accession>A0A2H0X7I6</accession>
<reference evidence="7" key="1">
    <citation type="submission" date="2017-09" db="EMBL/GenBank/DDBJ databases">
        <title>Depth-based differentiation of microbial function through sediment-hosted aquifers and enrichment of novel symbionts in the deep terrestrial subsurface.</title>
        <authorList>
            <person name="Probst A.J."/>
            <person name="Ladd B."/>
            <person name="Jarett J.K."/>
            <person name="Geller-Mcgrath D.E."/>
            <person name="Sieber C.M.K."/>
            <person name="Emerson J.B."/>
            <person name="Anantharaman K."/>
            <person name="Thomas B.C."/>
            <person name="Malmstrom R."/>
            <person name="Stieglmeier M."/>
            <person name="Klingl A."/>
            <person name="Woyke T."/>
            <person name="Ryan C.M."/>
            <person name="Banfield J.F."/>
        </authorList>
    </citation>
    <scope>NUCLEOTIDE SEQUENCE [LARGE SCALE GENOMIC DNA]</scope>
</reference>
<evidence type="ECO:0000256" key="2">
    <source>
        <dbReference type="ARBA" id="ARBA00022448"/>
    </source>
</evidence>
<dbReference type="SMART" id="SM00382">
    <property type="entry name" value="AAA"/>
    <property type="match status" value="1"/>
</dbReference>
<dbReference type="GO" id="GO:0098796">
    <property type="term" value="C:membrane protein complex"/>
    <property type="evidence" value="ECO:0007669"/>
    <property type="project" value="UniProtKB-ARBA"/>
</dbReference>
<keyword evidence="3" id="KW-0547">Nucleotide-binding</keyword>
<evidence type="ECO:0000256" key="3">
    <source>
        <dbReference type="ARBA" id="ARBA00022741"/>
    </source>
</evidence>
<keyword evidence="2" id="KW-0813">Transport</keyword>